<evidence type="ECO:0000256" key="1">
    <source>
        <dbReference type="SAM" id="Phobius"/>
    </source>
</evidence>
<evidence type="ECO:0000313" key="2">
    <source>
        <dbReference type="EMBL" id="KAF9071332.1"/>
    </source>
</evidence>
<comment type="caution">
    <text evidence="2">The sequence shown here is derived from an EMBL/GenBank/DDBJ whole genome shotgun (WGS) entry which is preliminary data.</text>
</comment>
<accession>A0A9P5PYB2</accession>
<protein>
    <submittedName>
        <fullName evidence="2">Uncharacterized protein</fullName>
    </submittedName>
</protein>
<keyword evidence="1" id="KW-1133">Transmembrane helix</keyword>
<keyword evidence="1" id="KW-0472">Membrane</keyword>
<name>A0A9P5PYB2_9AGAR</name>
<sequence>MTPAEQEQISINGGSCYVNVVFIMVFTIASGIATLGILIAIWLLHVKTWREPKAVQLVCWQTFLFPFFVFGQIRFDIKPERGVPVPPSLDIINNIVAVLSEVELLAGDLVICWRAWVLLPRDIFWRFVLAVLIICDIGFDIADLVFDTEIVTLPVLDLATVVTPLAVNIAATSLIGWKAW</sequence>
<feature type="transmembrane region" description="Helical" evidence="1">
    <location>
        <begin position="158"/>
        <end position="177"/>
    </location>
</feature>
<dbReference type="AlphaFoldDB" id="A0A9P5PYB2"/>
<feature type="transmembrane region" description="Helical" evidence="1">
    <location>
        <begin position="20"/>
        <end position="45"/>
    </location>
</feature>
<feature type="transmembrane region" description="Helical" evidence="1">
    <location>
        <begin position="57"/>
        <end position="75"/>
    </location>
</feature>
<organism evidence="2 3">
    <name type="scientific">Rhodocollybia butyracea</name>
    <dbReference type="NCBI Taxonomy" id="206335"/>
    <lineage>
        <taxon>Eukaryota</taxon>
        <taxon>Fungi</taxon>
        <taxon>Dikarya</taxon>
        <taxon>Basidiomycota</taxon>
        <taxon>Agaricomycotina</taxon>
        <taxon>Agaricomycetes</taxon>
        <taxon>Agaricomycetidae</taxon>
        <taxon>Agaricales</taxon>
        <taxon>Marasmiineae</taxon>
        <taxon>Omphalotaceae</taxon>
        <taxon>Rhodocollybia</taxon>
    </lineage>
</organism>
<proteinExistence type="predicted"/>
<evidence type="ECO:0000313" key="3">
    <source>
        <dbReference type="Proteomes" id="UP000772434"/>
    </source>
</evidence>
<dbReference type="EMBL" id="JADNRY010000033">
    <property type="protein sequence ID" value="KAF9071332.1"/>
    <property type="molecule type" value="Genomic_DNA"/>
</dbReference>
<gene>
    <name evidence="2" type="ORF">BDP27DRAFT_1361897</name>
</gene>
<keyword evidence="1" id="KW-0812">Transmembrane</keyword>
<dbReference type="Proteomes" id="UP000772434">
    <property type="component" value="Unassembled WGS sequence"/>
</dbReference>
<keyword evidence="3" id="KW-1185">Reference proteome</keyword>
<reference evidence="2" key="1">
    <citation type="submission" date="2020-11" db="EMBL/GenBank/DDBJ databases">
        <authorList>
            <consortium name="DOE Joint Genome Institute"/>
            <person name="Ahrendt S."/>
            <person name="Riley R."/>
            <person name="Andreopoulos W."/>
            <person name="Labutti K."/>
            <person name="Pangilinan J."/>
            <person name="Ruiz-Duenas F.J."/>
            <person name="Barrasa J.M."/>
            <person name="Sanchez-Garcia M."/>
            <person name="Camarero S."/>
            <person name="Miyauchi S."/>
            <person name="Serrano A."/>
            <person name="Linde D."/>
            <person name="Babiker R."/>
            <person name="Drula E."/>
            <person name="Ayuso-Fernandez I."/>
            <person name="Pacheco R."/>
            <person name="Padilla G."/>
            <person name="Ferreira P."/>
            <person name="Barriuso J."/>
            <person name="Kellner H."/>
            <person name="Castanera R."/>
            <person name="Alfaro M."/>
            <person name="Ramirez L."/>
            <person name="Pisabarro A.G."/>
            <person name="Kuo A."/>
            <person name="Tritt A."/>
            <person name="Lipzen A."/>
            <person name="He G."/>
            <person name="Yan M."/>
            <person name="Ng V."/>
            <person name="Cullen D."/>
            <person name="Martin F."/>
            <person name="Rosso M.-N."/>
            <person name="Henrissat B."/>
            <person name="Hibbett D."/>
            <person name="Martinez A.T."/>
            <person name="Grigoriev I.V."/>
        </authorList>
    </citation>
    <scope>NUCLEOTIDE SEQUENCE</scope>
    <source>
        <strain evidence="2">AH 40177</strain>
    </source>
</reference>
<dbReference type="OrthoDB" id="3214103at2759"/>
<feature type="transmembrane region" description="Helical" evidence="1">
    <location>
        <begin position="123"/>
        <end position="146"/>
    </location>
</feature>